<evidence type="ECO:0000313" key="2">
    <source>
        <dbReference type="EMBL" id="SEB69811.1"/>
    </source>
</evidence>
<feature type="domain" description="N-acetyltransferase" evidence="1">
    <location>
        <begin position="13"/>
        <end position="151"/>
    </location>
</feature>
<evidence type="ECO:0000313" key="3">
    <source>
        <dbReference type="Proteomes" id="UP000183038"/>
    </source>
</evidence>
<dbReference type="SUPFAM" id="SSF55729">
    <property type="entry name" value="Acyl-CoA N-acyltransferases (Nat)"/>
    <property type="match status" value="1"/>
</dbReference>
<protein>
    <submittedName>
        <fullName evidence="2">Ribosomal-protein-alanine N-acetyltransferase</fullName>
    </submittedName>
</protein>
<proteinExistence type="predicted"/>
<dbReference type="Pfam" id="PF13302">
    <property type="entry name" value="Acetyltransf_3"/>
    <property type="match status" value="1"/>
</dbReference>
<keyword evidence="2" id="KW-0808">Transferase</keyword>
<name>A0A1H4LGK9_9FLAO</name>
<gene>
    <name evidence="2" type="ORF">SAMN05192540_1301</name>
</gene>
<dbReference type="Proteomes" id="UP000183038">
    <property type="component" value="Unassembled WGS sequence"/>
</dbReference>
<dbReference type="InterPro" id="IPR051531">
    <property type="entry name" value="N-acetyltransferase"/>
</dbReference>
<dbReference type="OrthoDB" id="883856at2"/>
<dbReference type="EMBL" id="FNTB01000001">
    <property type="protein sequence ID" value="SEB69811.1"/>
    <property type="molecule type" value="Genomic_DNA"/>
</dbReference>
<dbReference type="AlphaFoldDB" id="A0A1H4LGK9"/>
<dbReference type="RefSeq" id="WP_074671076.1">
    <property type="nucleotide sequence ID" value="NZ_FNTB01000001.1"/>
</dbReference>
<dbReference type="InterPro" id="IPR016181">
    <property type="entry name" value="Acyl_CoA_acyltransferase"/>
</dbReference>
<sequence>MGNFTFPFFEINPISERDGWRLCDFCCANENHLSRFFPSTLASNLNPTLSNLFVEKKVSEFIKNEEYLFTLKEPQNRKIIGLVYVKAIDLAKNEAELAYCIDYNQANKGYTTIAVETISKWALQLPNINTLRILVHKTNIGSTRVAEKCGYLWKETLKKSFTPPNEEPLDMELYVLKNER</sequence>
<dbReference type="PANTHER" id="PTHR43792">
    <property type="entry name" value="GNAT FAMILY, PUTATIVE (AFU_ORTHOLOGUE AFUA_3G00765)-RELATED-RELATED"/>
    <property type="match status" value="1"/>
</dbReference>
<accession>A0A1H4LGK9</accession>
<reference evidence="2 3" key="1">
    <citation type="submission" date="2016-10" db="EMBL/GenBank/DDBJ databases">
        <authorList>
            <person name="de Groot N.N."/>
        </authorList>
    </citation>
    <scope>NUCLEOTIDE SEQUENCE [LARGE SCALE GENOMIC DNA]</scope>
    <source>
        <strain evidence="2 3">MAR_2009_71</strain>
    </source>
</reference>
<dbReference type="GO" id="GO:0016747">
    <property type="term" value="F:acyltransferase activity, transferring groups other than amino-acyl groups"/>
    <property type="evidence" value="ECO:0007669"/>
    <property type="project" value="InterPro"/>
</dbReference>
<dbReference type="Gene3D" id="3.40.630.30">
    <property type="match status" value="1"/>
</dbReference>
<organism evidence="2 3">
    <name type="scientific">Maribacter dokdonensis</name>
    <dbReference type="NCBI Taxonomy" id="320912"/>
    <lineage>
        <taxon>Bacteria</taxon>
        <taxon>Pseudomonadati</taxon>
        <taxon>Bacteroidota</taxon>
        <taxon>Flavobacteriia</taxon>
        <taxon>Flavobacteriales</taxon>
        <taxon>Flavobacteriaceae</taxon>
        <taxon>Maribacter</taxon>
    </lineage>
</organism>
<dbReference type="InterPro" id="IPR000182">
    <property type="entry name" value="GNAT_dom"/>
</dbReference>
<evidence type="ECO:0000259" key="1">
    <source>
        <dbReference type="Pfam" id="PF13302"/>
    </source>
</evidence>